<sequence>MSAKAAAKPGRYNPNVTPWVIGMHAALDDPKVQKVVCMKSAQVAWTDGVLLNYIGKRIDVDPCPMIVMFPKEGAAKDFSNEKFKPMVEVTPRLLSKLPVQARRDKNNLWYHKTFPRGFLKFVTSNSPTAVKSTPAPVVAVEEPDDANTNVREQGDSITLLEERTKSYSDSRRKVIFGGTPTVDGFSRIQAAYHASDQRVFLVPCPDCGEEHELAWENVTWTDDAEKPHEVFGRARPDSARYICPHCGSLWDDAARIRAVRKGRWLATAPFHGVAGFRLNELVSPFPGSRMPELVKKWLTAEKALLAGDDTKMRSFVNNSQGRPYKYKSDLPELDELAERAMPYAAFTVPAGGLLLTLGVDVQHDRIALVLRAWGRGEESWLVVWDEIHGNVLHQDENPLEGGVWGALTEMLMSGYRHETGGVLRIRAMSIDSSDGSTSDAVYKYVRAARRVGLNVMAIKGSTDANAEVFSVPKQSVDSTRNNSKAAKYGLRPFMVGVSKAKDLILENRFKLDGEGPGRMHWYVGVRSDYLSQVTAEVKVPGRIGSKRVWQKKAGARNEALDCEVYALHAARSVKTHMMTEAHWSVEQVRISQSSLFEAVPILEALPSALPIEEVPDPPAELVPSETTEPAPTQPVPTQPVPQQIKPAETPPPSGVSRIQGRRMGRSSYLGRR</sequence>
<protein>
    <submittedName>
        <fullName evidence="4">Phage terminase large subunit family protein</fullName>
    </submittedName>
</protein>
<gene>
    <name evidence="4" type="ORF">I6H06_26925</name>
</gene>
<dbReference type="EMBL" id="CP065601">
    <property type="protein sequence ID" value="QPQ94622.1"/>
    <property type="molecule type" value="Genomic_DNA"/>
</dbReference>
<evidence type="ECO:0000313" key="5">
    <source>
        <dbReference type="Proteomes" id="UP000594892"/>
    </source>
</evidence>
<dbReference type="GO" id="GO:0004519">
    <property type="term" value="F:endonuclease activity"/>
    <property type="evidence" value="ECO:0007669"/>
    <property type="project" value="InterPro"/>
</dbReference>
<evidence type="ECO:0000259" key="3">
    <source>
        <dbReference type="Pfam" id="PF20454"/>
    </source>
</evidence>
<feature type="region of interest" description="Disordered" evidence="1">
    <location>
        <begin position="612"/>
        <end position="672"/>
    </location>
</feature>
<dbReference type="Pfam" id="PF20454">
    <property type="entry name" value="GpA_nuclease"/>
    <property type="match status" value="1"/>
</dbReference>
<organism evidence="4 5">
    <name type="scientific">Burkholderia glumae</name>
    <name type="common">Pseudomonas glumae</name>
    <dbReference type="NCBI Taxonomy" id="337"/>
    <lineage>
        <taxon>Bacteria</taxon>
        <taxon>Pseudomonadati</taxon>
        <taxon>Pseudomonadota</taxon>
        <taxon>Betaproteobacteria</taxon>
        <taxon>Burkholderiales</taxon>
        <taxon>Burkholderiaceae</taxon>
        <taxon>Burkholderia</taxon>
    </lineage>
</organism>
<evidence type="ECO:0000256" key="1">
    <source>
        <dbReference type="SAM" id="MobiDB-lite"/>
    </source>
</evidence>
<dbReference type="AlphaFoldDB" id="A0AAP9Y712"/>
<evidence type="ECO:0000313" key="4">
    <source>
        <dbReference type="EMBL" id="QPQ94622.1"/>
    </source>
</evidence>
<reference evidence="4 5" key="1">
    <citation type="submission" date="2020-12" db="EMBL/GenBank/DDBJ databases">
        <title>FDA dAtabase for Regulatory Grade micrObial Sequences (FDA-ARGOS): Supporting development and validation of Infectious Disease Dx tests.</title>
        <authorList>
            <person name="Minogue T."/>
            <person name="Wolcott M."/>
            <person name="Wasieloski L."/>
            <person name="Aguilar W."/>
            <person name="Moore D."/>
            <person name="Jaissle J."/>
            <person name="Tallon L."/>
            <person name="Sadzewicz L."/>
            <person name="Zhao X."/>
            <person name="Boylan J."/>
            <person name="Ott S."/>
            <person name="Bowen H."/>
            <person name="Vavikolanu K."/>
            <person name="Mehta A."/>
            <person name="Aluvathingal J."/>
            <person name="Nadendla S."/>
            <person name="Yan Y."/>
            <person name="Sichtig H."/>
        </authorList>
    </citation>
    <scope>NUCLEOTIDE SEQUENCE [LARGE SCALE GENOMIC DNA]</scope>
    <source>
        <strain evidence="4 5">FDAARGOS_949</strain>
    </source>
</reference>
<dbReference type="Pfam" id="PF05876">
    <property type="entry name" value="GpA_ATPase"/>
    <property type="match status" value="1"/>
</dbReference>
<feature type="domain" description="Terminase large subunit GpA endonuclease" evidence="3">
    <location>
        <begin position="274"/>
        <end position="583"/>
    </location>
</feature>
<proteinExistence type="predicted"/>
<feature type="domain" description="Phage terminase large subunit GpA ATPase" evidence="2">
    <location>
        <begin position="7"/>
        <end position="264"/>
    </location>
</feature>
<dbReference type="InterPro" id="IPR046453">
    <property type="entry name" value="GpA_ATPase"/>
</dbReference>
<feature type="compositionally biased region" description="Basic residues" evidence="1">
    <location>
        <begin position="659"/>
        <end position="672"/>
    </location>
</feature>
<name>A0AAP9Y712_BURGL</name>
<dbReference type="GO" id="GO:0016887">
    <property type="term" value="F:ATP hydrolysis activity"/>
    <property type="evidence" value="ECO:0007669"/>
    <property type="project" value="InterPro"/>
</dbReference>
<dbReference type="InterPro" id="IPR046454">
    <property type="entry name" value="GpA_endonuclease"/>
</dbReference>
<dbReference type="Proteomes" id="UP000594892">
    <property type="component" value="Chromosome 2"/>
</dbReference>
<evidence type="ECO:0000259" key="2">
    <source>
        <dbReference type="Pfam" id="PF05876"/>
    </source>
</evidence>
<accession>A0AAP9Y712</accession>